<evidence type="ECO:0000313" key="2">
    <source>
        <dbReference type="Proteomes" id="UP000225706"/>
    </source>
</evidence>
<dbReference type="Proteomes" id="UP000225706">
    <property type="component" value="Unassembled WGS sequence"/>
</dbReference>
<accession>A0A2B4RUK6</accession>
<comment type="caution">
    <text evidence="1">The sequence shown here is derived from an EMBL/GenBank/DDBJ whole genome shotgun (WGS) entry which is preliminary data.</text>
</comment>
<dbReference type="InterPro" id="IPR027801">
    <property type="entry name" value="CENP-P"/>
</dbReference>
<evidence type="ECO:0000313" key="1">
    <source>
        <dbReference type="EMBL" id="PFX20856.1"/>
    </source>
</evidence>
<dbReference type="GO" id="GO:0000775">
    <property type="term" value="C:chromosome, centromeric region"/>
    <property type="evidence" value="ECO:0007669"/>
    <property type="project" value="InterPro"/>
</dbReference>
<name>A0A2B4RUK6_STYPI</name>
<proteinExistence type="predicted"/>
<gene>
    <name evidence="1" type="primary">CENPP</name>
    <name evidence="1" type="ORF">AWC38_SpisGene14678</name>
</gene>
<dbReference type="PANTHER" id="PTHR28577">
    <property type="entry name" value="CENTROMERE PROTEIN P"/>
    <property type="match status" value="1"/>
</dbReference>
<dbReference type="OrthoDB" id="5976950at2759"/>
<dbReference type="PANTHER" id="PTHR28577:SF1">
    <property type="entry name" value="CENTROMERE PROTEIN P"/>
    <property type="match status" value="1"/>
</dbReference>
<dbReference type="GO" id="GO:0034080">
    <property type="term" value="P:CENP-A containing chromatin assembly"/>
    <property type="evidence" value="ECO:0007669"/>
    <property type="project" value="InterPro"/>
</dbReference>
<sequence>MVLLQRLSGTCHRIPFTVEFEVKEKGIMDSLLSSKDAECLKDRVVELTRLRVSVTDHLAEQELAQFLEKVQEDKSLQPFFFGLIQYAEWHSNRQRTFGHFKMKYPEIVHFSNTSSTSQCLKLYNRNKPGLVFTLLWKLVIGESGHVTSDVQIHASVPVKHADQRDKYSLLRNVPKQFHKVLPFLGIEQAVEVVIGMLCR</sequence>
<protein>
    <submittedName>
        <fullName evidence="1">Centromere protein P</fullName>
    </submittedName>
</protein>
<dbReference type="AlphaFoldDB" id="A0A2B4RUK6"/>
<dbReference type="STRING" id="50429.A0A2B4RUK6"/>
<organism evidence="1 2">
    <name type="scientific">Stylophora pistillata</name>
    <name type="common">Smooth cauliflower coral</name>
    <dbReference type="NCBI Taxonomy" id="50429"/>
    <lineage>
        <taxon>Eukaryota</taxon>
        <taxon>Metazoa</taxon>
        <taxon>Cnidaria</taxon>
        <taxon>Anthozoa</taxon>
        <taxon>Hexacorallia</taxon>
        <taxon>Scleractinia</taxon>
        <taxon>Astrocoeniina</taxon>
        <taxon>Pocilloporidae</taxon>
        <taxon>Stylophora</taxon>
    </lineage>
</organism>
<dbReference type="GO" id="GO:0005634">
    <property type="term" value="C:nucleus"/>
    <property type="evidence" value="ECO:0007669"/>
    <property type="project" value="TreeGrafter"/>
</dbReference>
<keyword evidence="2" id="KW-1185">Reference proteome</keyword>
<reference evidence="2" key="1">
    <citation type="journal article" date="2017" name="bioRxiv">
        <title>Comparative analysis of the genomes of Stylophora pistillata and Acropora digitifera provides evidence for extensive differences between species of corals.</title>
        <authorList>
            <person name="Voolstra C.R."/>
            <person name="Li Y."/>
            <person name="Liew Y.J."/>
            <person name="Baumgarten S."/>
            <person name="Zoccola D."/>
            <person name="Flot J.-F."/>
            <person name="Tambutte S."/>
            <person name="Allemand D."/>
            <person name="Aranda M."/>
        </authorList>
    </citation>
    <scope>NUCLEOTIDE SEQUENCE [LARGE SCALE GENOMIC DNA]</scope>
</reference>
<dbReference type="EMBL" id="LSMT01000300">
    <property type="protein sequence ID" value="PFX20856.1"/>
    <property type="molecule type" value="Genomic_DNA"/>
</dbReference>
<dbReference type="Pfam" id="PF13096">
    <property type="entry name" value="CENP-P"/>
    <property type="match status" value="1"/>
</dbReference>